<organism evidence="1 2">
    <name type="scientific">Herbaspirillum aquaticum</name>
    <dbReference type="NCBI Taxonomy" id="568783"/>
    <lineage>
        <taxon>Bacteria</taxon>
        <taxon>Pseudomonadati</taxon>
        <taxon>Pseudomonadota</taxon>
        <taxon>Betaproteobacteria</taxon>
        <taxon>Burkholderiales</taxon>
        <taxon>Oxalobacteraceae</taxon>
        <taxon>Herbaspirillum</taxon>
    </lineage>
</organism>
<comment type="caution">
    <text evidence="1">The sequence shown here is derived from an EMBL/GenBank/DDBJ whole genome shotgun (WGS) entry which is preliminary data.</text>
</comment>
<gene>
    <name evidence="1" type="ORF">CEJ45_15055</name>
</gene>
<dbReference type="EMBL" id="NJGV01000013">
    <property type="protein sequence ID" value="OWY33943.1"/>
    <property type="molecule type" value="Genomic_DNA"/>
</dbReference>
<protein>
    <submittedName>
        <fullName evidence="1">Uncharacterized protein</fullName>
    </submittedName>
</protein>
<dbReference type="AlphaFoldDB" id="A0A225SS35"/>
<evidence type="ECO:0000313" key="2">
    <source>
        <dbReference type="Proteomes" id="UP000214747"/>
    </source>
</evidence>
<proteinExistence type="predicted"/>
<name>A0A225SS35_9BURK</name>
<reference evidence="1 2" key="1">
    <citation type="journal article" date="2010" name="Int. J. Syst. Evol. Microbiol.">
        <title>Reclassification of Herbaspirillum putei as a later heterotypic synonym of Herbaspirillum huttiense, with the description of H. huttiense subsp. huttiense subsp. nov. and H. huttiense subsp. putei subsp. nov., comb. nov., and description of Herbaspirillum aquaticum sp. nov.</title>
        <authorList>
            <person name="Dobritsa A.P."/>
            <person name="Reddy M.C."/>
            <person name="Samadpour M."/>
        </authorList>
    </citation>
    <scope>NUCLEOTIDE SEQUENCE [LARGE SCALE GENOMIC DNA]</scope>
    <source>
        <strain evidence="1 2">IEH 4430</strain>
    </source>
</reference>
<evidence type="ECO:0000313" key="1">
    <source>
        <dbReference type="EMBL" id="OWY33943.1"/>
    </source>
</evidence>
<keyword evidence="2" id="KW-1185">Reference proteome</keyword>
<dbReference type="RefSeq" id="WP_088755886.1">
    <property type="nucleotide sequence ID" value="NZ_JARJFG010000005.1"/>
</dbReference>
<accession>A0A225SS35</accession>
<dbReference type="Proteomes" id="UP000214747">
    <property type="component" value="Unassembled WGS sequence"/>
</dbReference>
<sequence>MQAPVTHREQYKGFHISLRCHGASGLWEVAEVHIADSSGLEPPLFPRRRLPGRFDSAALAVERGMGWARAVIDNLDPTLDGDWGS</sequence>